<protein>
    <submittedName>
        <fullName evidence="1">Uncharacterized protein</fullName>
    </submittedName>
</protein>
<proteinExistence type="predicted"/>
<comment type="caution">
    <text evidence="1">The sequence shown here is derived from an EMBL/GenBank/DDBJ whole genome shotgun (WGS) entry which is preliminary data.</text>
</comment>
<keyword evidence="2" id="KW-1185">Reference proteome</keyword>
<reference evidence="1 2" key="1">
    <citation type="journal article" date="2016" name="Front. Microbiol.">
        <title>Genomic Resource of Rice Seed Associated Bacteria.</title>
        <authorList>
            <person name="Midha S."/>
            <person name="Bansal K."/>
            <person name="Sharma S."/>
            <person name="Kumar N."/>
            <person name="Patil P.P."/>
            <person name="Chaudhry V."/>
            <person name="Patil P.B."/>
        </authorList>
    </citation>
    <scope>NUCLEOTIDE SEQUENCE [LARGE SCALE GENOMIC DNA]</scope>
    <source>
        <strain evidence="1 2">NS115</strain>
    </source>
</reference>
<evidence type="ECO:0000313" key="1">
    <source>
        <dbReference type="EMBL" id="KTS83731.1"/>
    </source>
</evidence>
<dbReference type="EMBL" id="LDRX01000027">
    <property type="protein sequence ID" value="KTS83731.1"/>
    <property type="molecule type" value="Genomic_DNA"/>
</dbReference>
<evidence type="ECO:0000313" key="2">
    <source>
        <dbReference type="Proteomes" id="UP000074866"/>
    </source>
</evidence>
<gene>
    <name evidence="1" type="ORF">NS115_06605</name>
</gene>
<sequence length="101" mass="12285">MDMKDQMKTEKEQNGQATKKGMTLENVWFASKEHGLYPYHINHDLRQSDYFYNKNYTQFHEHDFQSIVLRVSEEPKAFYLTEYDKEYYSTQELEVIEKISK</sequence>
<name>A0ACC4ZY00_9BACL</name>
<dbReference type="Proteomes" id="UP000074866">
    <property type="component" value="Unassembled WGS sequence"/>
</dbReference>
<accession>A0ACC4ZY00</accession>
<organism evidence="1 2">
    <name type="scientific">Paenibacillus jamilae</name>
    <dbReference type="NCBI Taxonomy" id="114136"/>
    <lineage>
        <taxon>Bacteria</taxon>
        <taxon>Bacillati</taxon>
        <taxon>Bacillota</taxon>
        <taxon>Bacilli</taxon>
        <taxon>Bacillales</taxon>
        <taxon>Paenibacillaceae</taxon>
        <taxon>Paenibacillus</taxon>
    </lineage>
</organism>